<dbReference type="EMBL" id="CP002021">
    <property type="protein sequence ID" value="ADG30940.1"/>
    <property type="molecule type" value="Genomic_DNA"/>
</dbReference>
<dbReference type="InterPro" id="IPR052156">
    <property type="entry name" value="BCAA_Transport_ATP-bd_LivF"/>
</dbReference>
<gene>
    <name evidence="8" type="ordered locus">Tint_1565</name>
</gene>
<dbReference type="HOGENOM" id="CLU_000604_1_2_4"/>
<dbReference type="GO" id="GO:0015807">
    <property type="term" value="P:L-amino acid transport"/>
    <property type="evidence" value="ECO:0007669"/>
    <property type="project" value="TreeGrafter"/>
</dbReference>
<dbReference type="eggNOG" id="COG0410">
    <property type="taxonomic scope" value="Bacteria"/>
</dbReference>
<evidence type="ECO:0000256" key="5">
    <source>
        <dbReference type="ARBA" id="ARBA00022840"/>
    </source>
</evidence>
<dbReference type="InterPro" id="IPR003439">
    <property type="entry name" value="ABC_transporter-like_ATP-bd"/>
</dbReference>
<keyword evidence="4" id="KW-0547">Nucleotide-binding</keyword>
<dbReference type="CDD" id="cd03224">
    <property type="entry name" value="ABC_TM1139_LivF_branched"/>
    <property type="match status" value="1"/>
</dbReference>
<dbReference type="GO" id="GO:0015658">
    <property type="term" value="F:branched-chain amino acid transmembrane transporter activity"/>
    <property type="evidence" value="ECO:0007669"/>
    <property type="project" value="TreeGrafter"/>
</dbReference>
<dbReference type="GO" id="GO:0016887">
    <property type="term" value="F:ATP hydrolysis activity"/>
    <property type="evidence" value="ECO:0007669"/>
    <property type="project" value="InterPro"/>
</dbReference>
<proteinExistence type="inferred from homology"/>
<dbReference type="GO" id="GO:0005524">
    <property type="term" value="F:ATP binding"/>
    <property type="evidence" value="ECO:0007669"/>
    <property type="project" value="UniProtKB-KW"/>
</dbReference>
<dbReference type="InterPro" id="IPR027417">
    <property type="entry name" value="P-loop_NTPase"/>
</dbReference>
<evidence type="ECO:0000256" key="6">
    <source>
        <dbReference type="ARBA" id="ARBA00022970"/>
    </source>
</evidence>
<organism evidence="8">
    <name type="scientific">Thiomonas intermedia (strain K12)</name>
    <name type="common">Thiobacillus intermedius</name>
    <dbReference type="NCBI Taxonomy" id="75379"/>
    <lineage>
        <taxon>Bacteria</taxon>
        <taxon>Pseudomonadati</taxon>
        <taxon>Pseudomonadota</taxon>
        <taxon>Betaproteobacteria</taxon>
        <taxon>Burkholderiales</taxon>
        <taxon>Thiomonas</taxon>
    </lineage>
</organism>
<reference evidence="8" key="1">
    <citation type="submission" date="2010-04" db="EMBL/GenBank/DDBJ databases">
        <title>Complete sequence of Thiomonas intermedia K12.</title>
        <authorList>
            <consortium name="US DOE Joint Genome Institute"/>
            <person name="Lucas S."/>
            <person name="Copeland A."/>
            <person name="Lapidus A."/>
            <person name="Cheng J.-F."/>
            <person name="Bruce D."/>
            <person name="Goodwin L."/>
            <person name="Pitluck S."/>
            <person name="Davenport K."/>
            <person name="Detter J.C."/>
            <person name="Han C."/>
            <person name="Tapia R."/>
            <person name="Land M."/>
            <person name="Hauser L."/>
            <person name="Kyrpides N."/>
            <person name="Ovchinnikova G."/>
            <person name="Kerfeld C.A."/>
            <person name="Cannon G.C."/>
            <person name="Heinhorst S."/>
            <person name="Woyke T."/>
        </authorList>
    </citation>
    <scope>NUCLEOTIDE SEQUENCE [LARGE SCALE GENOMIC DNA]</scope>
    <source>
        <strain evidence="8">K12</strain>
    </source>
</reference>
<comment type="similarity">
    <text evidence="1">Belongs to the ABC transporter superfamily.</text>
</comment>
<dbReference type="SUPFAM" id="SSF52540">
    <property type="entry name" value="P-loop containing nucleoside triphosphate hydrolases"/>
    <property type="match status" value="1"/>
</dbReference>
<keyword evidence="5" id="KW-0067">ATP-binding</keyword>
<keyword evidence="3" id="KW-0472">Membrane</keyword>
<protein>
    <submittedName>
        <fullName evidence="8">ABC transporter related protein</fullName>
    </submittedName>
</protein>
<dbReference type="InterPro" id="IPR003593">
    <property type="entry name" value="AAA+_ATPase"/>
</dbReference>
<dbReference type="Pfam" id="PF00005">
    <property type="entry name" value="ABC_tran"/>
    <property type="match status" value="1"/>
</dbReference>
<keyword evidence="2" id="KW-0813">Transport</keyword>
<evidence type="ECO:0000259" key="7">
    <source>
        <dbReference type="PROSITE" id="PS50893"/>
    </source>
</evidence>
<dbReference type="AlphaFoldDB" id="D5X1E4"/>
<keyword evidence="3" id="KW-1003">Cell membrane</keyword>
<accession>D5X1E4</accession>
<evidence type="ECO:0000256" key="3">
    <source>
        <dbReference type="ARBA" id="ARBA00022475"/>
    </source>
</evidence>
<sequence length="245" mass="26575">MLFTHIWVFPMLRLEGVAVAYGAFNALQGIDLHVKEGELVVLLGANGAGKSTLFQALSGLQSIKAGRATWANVDLTRLRAPQIVAQGLVHCPEGRKLFGQLSVLKNLELGAYVHRLGKAELQARINEVYALFPVLVEKRMQVAASLSGGQQQMVAIGRALMGKPRLLLLDEPSLGLAPLVVKQMFEVIASINRAGTTVLLAEQNAHAALRIAHRAYVMERGRMVMEGKADALLHDEGIRRAYIGA</sequence>
<dbReference type="InterPro" id="IPR017871">
    <property type="entry name" value="ABC_transporter-like_CS"/>
</dbReference>
<dbReference type="SMART" id="SM00382">
    <property type="entry name" value="AAA"/>
    <property type="match status" value="1"/>
</dbReference>
<feature type="domain" description="ABC transporter" evidence="7">
    <location>
        <begin position="12"/>
        <end position="245"/>
    </location>
</feature>
<dbReference type="KEGG" id="tin:Tint_1565"/>
<dbReference type="PROSITE" id="PS00211">
    <property type="entry name" value="ABC_TRANSPORTER_1"/>
    <property type="match status" value="1"/>
</dbReference>
<evidence type="ECO:0000256" key="2">
    <source>
        <dbReference type="ARBA" id="ARBA00022448"/>
    </source>
</evidence>
<dbReference type="PANTHER" id="PTHR43820:SF4">
    <property type="entry name" value="HIGH-AFFINITY BRANCHED-CHAIN AMINO ACID TRANSPORT ATP-BINDING PROTEIN LIVF"/>
    <property type="match status" value="1"/>
</dbReference>
<evidence type="ECO:0000256" key="4">
    <source>
        <dbReference type="ARBA" id="ARBA00022741"/>
    </source>
</evidence>
<evidence type="ECO:0000313" key="8">
    <source>
        <dbReference type="EMBL" id="ADG30940.1"/>
    </source>
</evidence>
<evidence type="ECO:0000256" key="1">
    <source>
        <dbReference type="ARBA" id="ARBA00005417"/>
    </source>
</evidence>
<keyword evidence="6" id="KW-0029">Amino-acid transport</keyword>
<dbReference type="PROSITE" id="PS50893">
    <property type="entry name" value="ABC_TRANSPORTER_2"/>
    <property type="match status" value="1"/>
</dbReference>
<dbReference type="STRING" id="75379.Tint_1565"/>
<dbReference type="Gene3D" id="3.40.50.300">
    <property type="entry name" value="P-loop containing nucleotide triphosphate hydrolases"/>
    <property type="match status" value="1"/>
</dbReference>
<name>D5X1E4_THIK1</name>
<dbReference type="PANTHER" id="PTHR43820">
    <property type="entry name" value="HIGH-AFFINITY BRANCHED-CHAIN AMINO ACID TRANSPORT ATP-BINDING PROTEIN LIVF"/>
    <property type="match status" value="1"/>
</dbReference>